<dbReference type="EMBL" id="BTGU01005877">
    <property type="protein sequence ID" value="GMN31597.1"/>
    <property type="molecule type" value="Genomic_DNA"/>
</dbReference>
<sequence>MWSDSSLAEIARPKMEERKKVASMHGGGELCQSRRSSVDTMSLRSAPTERQCSNLSKPDLARSMQIR</sequence>
<feature type="compositionally biased region" description="Polar residues" evidence="1">
    <location>
        <begin position="33"/>
        <end position="56"/>
    </location>
</feature>
<name>A0AA87ZAU0_FICCA</name>
<accession>A0AA87ZAU0</accession>
<gene>
    <name evidence="2" type="ORF">TIFTF001_048104</name>
</gene>
<keyword evidence="3" id="KW-1185">Reference proteome</keyword>
<dbReference type="Gramene" id="FCD_00028711-RA">
    <property type="protein sequence ID" value="FCD_00028711-RA:cds"/>
    <property type="gene ID" value="FCD_00028711"/>
</dbReference>
<evidence type="ECO:0000313" key="2">
    <source>
        <dbReference type="EMBL" id="GMN31597.1"/>
    </source>
</evidence>
<evidence type="ECO:0000313" key="3">
    <source>
        <dbReference type="Proteomes" id="UP001187192"/>
    </source>
</evidence>
<dbReference type="AlphaFoldDB" id="A0AA87ZAU0"/>
<protein>
    <submittedName>
        <fullName evidence="2">Uncharacterized protein</fullName>
    </submittedName>
</protein>
<evidence type="ECO:0000256" key="1">
    <source>
        <dbReference type="SAM" id="MobiDB-lite"/>
    </source>
</evidence>
<comment type="caution">
    <text evidence="2">The sequence shown here is derived from an EMBL/GenBank/DDBJ whole genome shotgun (WGS) entry which is preliminary data.</text>
</comment>
<reference evidence="2" key="1">
    <citation type="submission" date="2023-07" db="EMBL/GenBank/DDBJ databases">
        <title>draft genome sequence of fig (Ficus carica).</title>
        <authorList>
            <person name="Takahashi T."/>
            <person name="Nishimura K."/>
        </authorList>
    </citation>
    <scope>NUCLEOTIDE SEQUENCE</scope>
</reference>
<organism evidence="2 3">
    <name type="scientific">Ficus carica</name>
    <name type="common">Common fig</name>
    <dbReference type="NCBI Taxonomy" id="3494"/>
    <lineage>
        <taxon>Eukaryota</taxon>
        <taxon>Viridiplantae</taxon>
        <taxon>Streptophyta</taxon>
        <taxon>Embryophyta</taxon>
        <taxon>Tracheophyta</taxon>
        <taxon>Spermatophyta</taxon>
        <taxon>Magnoliopsida</taxon>
        <taxon>eudicotyledons</taxon>
        <taxon>Gunneridae</taxon>
        <taxon>Pentapetalae</taxon>
        <taxon>rosids</taxon>
        <taxon>fabids</taxon>
        <taxon>Rosales</taxon>
        <taxon>Moraceae</taxon>
        <taxon>Ficeae</taxon>
        <taxon>Ficus</taxon>
    </lineage>
</organism>
<dbReference type="Proteomes" id="UP001187192">
    <property type="component" value="Unassembled WGS sequence"/>
</dbReference>
<feature type="compositionally biased region" description="Basic and acidic residues" evidence="1">
    <location>
        <begin position="11"/>
        <end position="20"/>
    </location>
</feature>
<feature type="region of interest" description="Disordered" evidence="1">
    <location>
        <begin position="1"/>
        <end position="67"/>
    </location>
</feature>
<proteinExistence type="predicted"/>